<sequence>MGIFGELHRMVPDLFDFRHFSNWLIGLLVLRHDSPALLPFL</sequence>
<proteinExistence type="predicted"/>
<protein>
    <submittedName>
        <fullName evidence="1">Uncharacterized protein</fullName>
    </submittedName>
</protein>
<evidence type="ECO:0000313" key="1">
    <source>
        <dbReference type="EMBL" id="EPX64357.1"/>
    </source>
</evidence>
<gene>
    <name evidence="1" type="ORF">D187_005491</name>
</gene>
<dbReference type="Proteomes" id="UP000011682">
    <property type="component" value="Unassembled WGS sequence"/>
</dbReference>
<evidence type="ECO:0000313" key="2">
    <source>
        <dbReference type="Proteomes" id="UP000011682"/>
    </source>
</evidence>
<organism evidence="1 2">
    <name type="scientific">Cystobacter fuscus (strain ATCC 25194 / DSM 2262 / NBRC 100088 / M29)</name>
    <dbReference type="NCBI Taxonomy" id="1242864"/>
    <lineage>
        <taxon>Bacteria</taxon>
        <taxon>Pseudomonadati</taxon>
        <taxon>Myxococcota</taxon>
        <taxon>Myxococcia</taxon>
        <taxon>Myxococcales</taxon>
        <taxon>Cystobacterineae</taxon>
        <taxon>Archangiaceae</taxon>
        <taxon>Cystobacter</taxon>
    </lineage>
</organism>
<accession>S9PPE7</accession>
<keyword evidence="2" id="KW-1185">Reference proteome</keyword>
<name>S9PPE7_CYSF2</name>
<comment type="caution">
    <text evidence="1">The sequence shown here is derived from an EMBL/GenBank/DDBJ whole genome shotgun (WGS) entry which is preliminary data.</text>
</comment>
<dbReference type="AlphaFoldDB" id="S9PPE7"/>
<dbReference type="EMBL" id="ANAH02000004">
    <property type="protein sequence ID" value="EPX64357.1"/>
    <property type="molecule type" value="Genomic_DNA"/>
</dbReference>
<reference evidence="1" key="1">
    <citation type="submission" date="2013-05" db="EMBL/GenBank/DDBJ databases">
        <title>Genome assembly of Cystobacter fuscus DSM 2262.</title>
        <authorList>
            <person name="Sharma G."/>
            <person name="Khatri I."/>
            <person name="Kaur C."/>
            <person name="Mayilraj S."/>
            <person name="Subramanian S."/>
        </authorList>
    </citation>
    <scope>NUCLEOTIDE SEQUENCE [LARGE SCALE GENOMIC DNA]</scope>
    <source>
        <strain evidence="1">DSM 2262</strain>
    </source>
</reference>